<organism evidence="2 3">
    <name type="scientific">candidate division LCP-89 bacterium B3_LCP</name>
    <dbReference type="NCBI Taxonomy" id="2012998"/>
    <lineage>
        <taxon>Bacteria</taxon>
        <taxon>Pseudomonadati</taxon>
        <taxon>Bacteria division LCP-89</taxon>
    </lineage>
</organism>
<evidence type="ECO:0000313" key="3">
    <source>
        <dbReference type="Proteomes" id="UP000319619"/>
    </source>
</evidence>
<keyword evidence="1" id="KW-0812">Transmembrane</keyword>
<dbReference type="AlphaFoldDB" id="A0A532URN7"/>
<evidence type="ECO:0000313" key="2">
    <source>
        <dbReference type="EMBL" id="TKJ37593.1"/>
    </source>
</evidence>
<feature type="transmembrane region" description="Helical" evidence="1">
    <location>
        <begin position="15"/>
        <end position="34"/>
    </location>
</feature>
<dbReference type="EMBL" id="NJBN01000012">
    <property type="protein sequence ID" value="TKJ37593.1"/>
    <property type="molecule type" value="Genomic_DNA"/>
</dbReference>
<sequence>MLFMKSPGDFSRKSTFPLLTKTGFTAVILMLIGLKKLCLSSGIRGSPDYRIVFVVPACPESDKHIDWSLTLDIIVEYKCCENMMQEENGSFKGKTIEQKFSQRGRKS</sequence>
<dbReference type="Proteomes" id="UP000319619">
    <property type="component" value="Unassembled WGS sequence"/>
</dbReference>
<protein>
    <submittedName>
        <fullName evidence="2">Uncharacterized protein</fullName>
    </submittedName>
</protein>
<gene>
    <name evidence="2" type="ORF">CEE37_13855</name>
</gene>
<keyword evidence="1" id="KW-1133">Transmembrane helix</keyword>
<name>A0A532URN7_UNCL8</name>
<proteinExistence type="predicted"/>
<comment type="caution">
    <text evidence="2">The sequence shown here is derived from an EMBL/GenBank/DDBJ whole genome shotgun (WGS) entry which is preliminary data.</text>
</comment>
<reference evidence="2 3" key="1">
    <citation type="submission" date="2017-06" db="EMBL/GenBank/DDBJ databases">
        <title>Novel microbial phyla capable of carbon fixation and sulfur reduction in deep-sea sediments.</title>
        <authorList>
            <person name="Huang J."/>
            <person name="Baker B."/>
            <person name="Wang Y."/>
        </authorList>
    </citation>
    <scope>NUCLEOTIDE SEQUENCE [LARGE SCALE GENOMIC DNA]</scope>
    <source>
        <strain evidence="2">B3_LCP</strain>
    </source>
</reference>
<accession>A0A532URN7</accession>
<evidence type="ECO:0000256" key="1">
    <source>
        <dbReference type="SAM" id="Phobius"/>
    </source>
</evidence>
<keyword evidence="1" id="KW-0472">Membrane</keyword>